<feature type="signal peptide" evidence="2">
    <location>
        <begin position="1"/>
        <end position="20"/>
    </location>
</feature>
<name>B2KC15_ELUMP</name>
<proteinExistence type="predicted"/>
<gene>
    <name evidence="3" type="ordered locus">Emin_0587</name>
</gene>
<keyword evidence="4" id="KW-1185">Reference proteome</keyword>
<evidence type="ECO:0000256" key="1">
    <source>
        <dbReference type="SAM" id="MobiDB-lite"/>
    </source>
</evidence>
<feature type="chain" id="PRO_5002778321" description="Peptidase MA-like domain-containing protein" evidence="2">
    <location>
        <begin position="21"/>
        <end position="504"/>
    </location>
</feature>
<protein>
    <recommendedName>
        <fullName evidence="5">Peptidase MA-like domain-containing protein</fullName>
    </recommendedName>
</protein>
<feature type="compositionally biased region" description="Polar residues" evidence="1">
    <location>
        <begin position="140"/>
        <end position="156"/>
    </location>
</feature>
<reference evidence="3 4" key="1">
    <citation type="journal article" date="2009" name="Appl. Environ. Microbiol.">
        <title>Genomic analysis of 'Elusimicrobium minutum,' the first cultivated representative of the phylum 'Elusimicrobia' (formerly termite group 1).</title>
        <authorList>
            <person name="Herlemann D.P.R."/>
            <person name="Geissinger O."/>
            <person name="Ikeda-Ohtsubo W."/>
            <person name="Kunin V."/>
            <person name="Sun H."/>
            <person name="Lapidus A."/>
            <person name="Hugenholtz P."/>
            <person name="Brune A."/>
        </authorList>
    </citation>
    <scope>NUCLEOTIDE SEQUENCE [LARGE SCALE GENOMIC DNA]</scope>
    <source>
        <strain evidence="3 4">Pei191</strain>
    </source>
</reference>
<feature type="compositionally biased region" description="Basic and acidic residues" evidence="1">
    <location>
        <begin position="171"/>
        <end position="180"/>
    </location>
</feature>
<accession>B2KC15</accession>
<feature type="compositionally biased region" description="Polar residues" evidence="1">
    <location>
        <begin position="84"/>
        <end position="106"/>
    </location>
</feature>
<dbReference type="OrthoDB" id="256673at2"/>
<feature type="region of interest" description="Disordered" evidence="1">
    <location>
        <begin position="60"/>
        <end position="109"/>
    </location>
</feature>
<dbReference type="AlphaFoldDB" id="B2KC15"/>
<feature type="region of interest" description="Disordered" evidence="1">
    <location>
        <begin position="140"/>
        <end position="184"/>
    </location>
</feature>
<dbReference type="EMBL" id="CP001055">
    <property type="protein sequence ID" value="ACC98142.1"/>
    <property type="molecule type" value="Genomic_DNA"/>
</dbReference>
<evidence type="ECO:0000256" key="2">
    <source>
        <dbReference type="SAM" id="SignalP"/>
    </source>
</evidence>
<evidence type="ECO:0000313" key="4">
    <source>
        <dbReference type="Proteomes" id="UP000001029"/>
    </source>
</evidence>
<dbReference type="STRING" id="445932.Emin_0587"/>
<sequence length="504" mass="56576">MYKKMFCVFLFFAAVLLSFAQNNAQKEITKEQIDSALAITLGEQQYEDISSMVKPALPGYQAETAPKPRPQVSAPSPAAGYKPVTSSQRPKVTSVQPAKTEQTQADLNVYDQPHSAQSYKEDSTFSLINSNGNITKDVVSINTKPAPSKPLQTASATALKPKPAQPPAQPRKKDYSKPSPKDWSASASTNFNIFLNKTSFGMYTPNIAMTLEGAHSTLKMNLPQKMPPKTNVYIYKNQADYLKGEFKPFEWSEAVFLPSEATIVLYNTLGDRNELKRKFMHEFTHMINDAYFNPTGKGPLTPLWLDEGMAVNMEDISSNTAGGEWANDLLVLDIYPSAPAYGQSALRPASDPRLEAARSATGRKYFAPFGVFMLEDSLDVYTKAGRTQDWYLQAYAMVRFLWKPYNSATPENQIKFRQFLSLMAEGELARDNKTNMPIKDAQGKNIYRKYNTQEALYKAYGFRNSDDFEKAFWNWYNSLKKRGKSSSSYSSSLGQNGYNTQIKI</sequence>
<dbReference type="HOGENOM" id="CLU_540510_0_0_0"/>
<dbReference type="Proteomes" id="UP000001029">
    <property type="component" value="Chromosome"/>
</dbReference>
<dbReference type="KEGG" id="emi:Emin_0587"/>
<evidence type="ECO:0000313" key="3">
    <source>
        <dbReference type="EMBL" id="ACC98142.1"/>
    </source>
</evidence>
<keyword evidence="2" id="KW-0732">Signal</keyword>
<evidence type="ECO:0008006" key="5">
    <source>
        <dbReference type="Google" id="ProtNLM"/>
    </source>
</evidence>
<organism evidence="3 4">
    <name type="scientific">Elusimicrobium minutum (strain Pei191)</name>
    <dbReference type="NCBI Taxonomy" id="445932"/>
    <lineage>
        <taxon>Bacteria</taxon>
        <taxon>Pseudomonadati</taxon>
        <taxon>Elusimicrobiota</taxon>
        <taxon>Elusimicrobia</taxon>
        <taxon>Elusimicrobiales</taxon>
        <taxon>Elusimicrobiaceae</taxon>
        <taxon>Elusimicrobium</taxon>
    </lineage>
</organism>
<dbReference type="RefSeq" id="WP_012414757.1">
    <property type="nucleotide sequence ID" value="NC_010644.1"/>
</dbReference>